<protein>
    <submittedName>
        <fullName evidence="1">Uncharacterized protein</fullName>
    </submittedName>
</protein>
<evidence type="ECO:0000313" key="1">
    <source>
        <dbReference type="EMBL" id="KYD27360.1"/>
    </source>
</evidence>
<name>A0A150MS83_GEOSE</name>
<organism evidence="1 2">
    <name type="scientific">Geobacillus stearothermophilus</name>
    <name type="common">Bacillus stearothermophilus</name>
    <dbReference type="NCBI Taxonomy" id="1422"/>
    <lineage>
        <taxon>Bacteria</taxon>
        <taxon>Bacillati</taxon>
        <taxon>Bacillota</taxon>
        <taxon>Bacilli</taxon>
        <taxon>Bacillales</taxon>
        <taxon>Anoxybacillaceae</taxon>
        <taxon>Geobacillus</taxon>
    </lineage>
</organism>
<dbReference type="EMBL" id="LQYV01000054">
    <property type="protein sequence ID" value="KYD27360.1"/>
    <property type="molecule type" value="Genomic_DNA"/>
</dbReference>
<gene>
    <name evidence="1" type="ORF">B4109_2785</name>
</gene>
<accession>A0A150MS83</accession>
<dbReference type="AlphaFoldDB" id="A0A150MS83"/>
<reference evidence="1 2" key="1">
    <citation type="submission" date="2016-01" db="EMBL/GenBank/DDBJ databases">
        <title>Draft Genome Sequences of Seven Thermophilic Sporeformers Isolated from Foods.</title>
        <authorList>
            <person name="Berendsen E.M."/>
            <person name="Wells-Bennik M.H."/>
            <person name="Krawcyk A.O."/>
            <person name="De Jong A."/>
            <person name="Holsappel S."/>
            <person name="Eijlander R.T."/>
            <person name="Kuipers O.P."/>
        </authorList>
    </citation>
    <scope>NUCLEOTIDE SEQUENCE [LARGE SCALE GENOMIC DNA]</scope>
    <source>
        <strain evidence="1 2">B4109</strain>
    </source>
</reference>
<dbReference type="Proteomes" id="UP000075424">
    <property type="component" value="Unassembled WGS sequence"/>
</dbReference>
<comment type="caution">
    <text evidence="1">The sequence shown here is derived from an EMBL/GenBank/DDBJ whole genome shotgun (WGS) entry which is preliminary data.</text>
</comment>
<evidence type="ECO:0000313" key="2">
    <source>
        <dbReference type="Proteomes" id="UP000075424"/>
    </source>
</evidence>
<sequence length="60" mass="6705">MNDLFIPLSLSCTFGFSQHGKGKTEPMDAPLSHPFPHRTNEFNSAAMASALYFTTPQRIF</sequence>
<proteinExistence type="predicted"/>